<evidence type="ECO:0000313" key="2">
    <source>
        <dbReference type="Proteomes" id="UP001175228"/>
    </source>
</evidence>
<protein>
    <submittedName>
        <fullName evidence="1">Uncharacterized protein</fullName>
    </submittedName>
</protein>
<dbReference type="AlphaFoldDB" id="A0AA39Q6I4"/>
<organism evidence="1 2">
    <name type="scientific">Armillaria luteobubalina</name>
    <dbReference type="NCBI Taxonomy" id="153913"/>
    <lineage>
        <taxon>Eukaryota</taxon>
        <taxon>Fungi</taxon>
        <taxon>Dikarya</taxon>
        <taxon>Basidiomycota</taxon>
        <taxon>Agaricomycotina</taxon>
        <taxon>Agaricomycetes</taxon>
        <taxon>Agaricomycetidae</taxon>
        <taxon>Agaricales</taxon>
        <taxon>Marasmiineae</taxon>
        <taxon>Physalacriaceae</taxon>
        <taxon>Armillaria</taxon>
    </lineage>
</organism>
<name>A0AA39Q6I4_9AGAR</name>
<evidence type="ECO:0000313" key="1">
    <source>
        <dbReference type="EMBL" id="KAK0495818.1"/>
    </source>
</evidence>
<accession>A0AA39Q6I4</accession>
<dbReference type="Proteomes" id="UP001175228">
    <property type="component" value="Unassembled WGS sequence"/>
</dbReference>
<sequence length="201" mass="22677">MALDFLERLKVVRGRIPCLQSLVLRSCEILQAGRAELPGDIRGLFADAPCLRKVILHGAVYSHGNLIFPRHITHLATSDGTVSNLEAYQSLVERHLHIEYNRNISLPLDIFLPNVQRLLVPTFRMLANFCLPSLHDLTFTHSVSYVRGSIELVKDFLHRSQCSLTRLALYSAYRDNHILIQDSLIHGHFSGPRGGPPSHWG</sequence>
<comment type="caution">
    <text evidence="1">The sequence shown here is derived from an EMBL/GenBank/DDBJ whole genome shotgun (WGS) entry which is preliminary data.</text>
</comment>
<gene>
    <name evidence="1" type="ORF">EDD18DRAFT_220197</name>
</gene>
<reference evidence="1" key="1">
    <citation type="submission" date="2023-06" db="EMBL/GenBank/DDBJ databases">
        <authorList>
            <consortium name="Lawrence Berkeley National Laboratory"/>
            <person name="Ahrendt S."/>
            <person name="Sahu N."/>
            <person name="Indic B."/>
            <person name="Wong-Bajracharya J."/>
            <person name="Merenyi Z."/>
            <person name="Ke H.-M."/>
            <person name="Monk M."/>
            <person name="Kocsube S."/>
            <person name="Drula E."/>
            <person name="Lipzen A."/>
            <person name="Balint B."/>
            <person name="Henrissat B."/>
            <person name="Andreopoulos B."/>
            <person name="Martin F.M."/>
            <person name="Harder C.B."/>
            <person name="Rigling D."/>
            <person name="Ford K.L."/>
            <person name="Foster G.D."/>
            <person name="Pangilinan J."/>
            <person name="Papanicolaou A."/>
            <person name="Barry K."/>
            <person name="LaButti K."/>
            <person name="Viragh M."/>
            <person name="Koriabine M."/>
            <person name="Yan M."/>
            <person name="Riley R."/>
            <person name="Champramary S."/>
            <person name="Plett K.L."/>
            <person name="Tsai I.J."/>
            <person name="Slot J."/>
            <person name="Sipos G."/>
            <person name="Plett J."/>
            <person name="Nagy L.G."/>
            <person name="Grigoriev I.V."/>
        </authorList>
    </citation>
    <scope>NUCLEOTIDE SEQUENCE</scope>
    <source>
        <strain evidence="1">HWK02</strain>
    </source>
</reference>
<keyword evidence="2" id="KW-1185">Reference proteome</keyword>
<dbReference type="EMBL" id="JAUEPU010000016">
    <property type="protein sequence ID" value="KAK0495818.1"/>
    <property type="molecule type" value="Genomic_DNA"/>
</dbReference>
<proteinExistence type="predicted"/>